<comment type="pathway">
    <text evidence="2">Antibiotic biosynthesis.</text>
</comment>
<dbReference type="GO" id="GO:0004315">
    <property type="term" value="F:3-oxoacyl-[acyl-carrier-protein] synthase activity"/>
    <property type="evidence" value="ECO:0007669"/>
    <property type="project" value="InterPro"/>
</dbReference>
<evidence type="ECO:0000256" key="8">
    <source>
        <dbReference type="ARBA" id="ARBA00023268"/>
    </source>
</evidence>
<evidence type="ECO:0000256" key="7">
    <source>
        <dbReference type="ARBA" id="ARBA00023194"/>
    </source>
</evidence>
<evidence type="ECO:0000313" key="15">
    <source>
        <dbReference type="EMBL" id="QQM39889.1"/>
    </source>
</evidence>
<organism evidence="15 16">
    <name type="scientific">Streptomyces liliifuscus</name>
    <dbReference type="NCBI Taxonomy" id="2797636"/>
    <lineage>
        <taxon>Bacteria</taxon>
        <taxon>Bacillati</taxon>
        <taxon>Actinomycetota</taxon>
        <taxon>Actinomycetes</taxon>
        <taxon>Kitasatosporales</taxon>
        <taxon>Streptomycetaceae</taxon>
        <taxon>Streptomyces</taxon>
    </lineage>
</organism>
<dbReference type="PROSITE" id="PS52019">
    <property type="entry name" value="PKS_MFAS_DH"/>
    <property type="match status" value="1"/>
</dbReference>
<dbReference type="InterPro" id="IPR001969">
    <property type="entry name" value="Aspartic_peptidase_AS"/>
</dbReference>
<feature type="region of interest" description="Disordered" evidence="11">
    <location>
        <begin position="2564"/>
        <end position="2636"/>
    </location>
</feature>
<dbReference type="PROSITE" id="PS00141">
    <property type="entry name" value="ASP_PROTEASE"/>
    <property type="match status" value="1"/>
</dbReference>
<dbReference type="Pfam" id="PF00975">
    <property type="entry name" value="Thioesterase"/>
    <property type="match status" value="1"/>
</dbReference>
<dbReference type="SUPFAM" id="SSF53901">
    <property type="entry name" value="Thiolase-like"/>
    <property type="match status" value="1"/>
</dbReference>
<dbReference type="InterPro" id="IPR042104">
    <property type="entry name" value="PKS_dehydratase_sf"/>
</dbReference>
<dbReference type="CDD" id="cd00833">
    <property type="entry name" value="PKS"/>
    <property type="match status" value="1"/>
</dbReference>
<dbReference type="SUPFAM" id="SSF52151">
    <property type="entry name" value="FabD/lysophospholipase-like"/>
    <property type="match status" value="1"/>
</dbReference>
<feature type="region of interest" description="Disordered" evidence="11">
    <location>
        <begin position="261"/>
        <end position="281"/>
    </location>
</feature>
<dbReference type="Pfam" id="PF02801">
    <property type="entry name" value="Ketoacyl-synt_C"/>
    <property type="match status" value="1"/>
</dbReference>
<dbReference type="InterPro" id="IPR014031">
    <property type="entry name" value="Ketoacyl_synth_C"/>
</dbReference>
<dbReference type="SUPFAM" id="SSF56801">
    <property type="entry name" value="Acetyl-CoA synthetase-like"/>
    <property type="match status" value="1"/>
</dbReference>
<keyword evidence="9" id="KW-0012">Acyltransferase</keyword>
<dbReference type="SMART" id="SM00822">
    <property type="entry name" value="PKS_KR"/>
    <property type="match status" value="1"/>
</dbReference>
<dbReference type="InterPro" id="IPR014030">
    <property type="entry name" value="Ketoacyl_synth_N"/>
</dbReference>
<dbReference type="Pfam" id="PF22953">
    <property type="entry name" value="SpnB_Rossmann"/>
    <property type="match status" value="1"/>
</dbReference>
<dbReference type="InterPro" id="IPR032821">
    <property type="entry name" value="PKS_assoc"/>
</dbReference>
<dbReference type="SMART" id="SM00826">
    <property type="entry name" value="PKS_DH"/>
    <property type="match status" value="1"/>
</dbReference>
<comment type="cofactor">
    <cofactor evidence="1">
        <name>pantetheine 4'-phosphate</name>
        <dbReference type="ChEBI" id="CHEBI:47942"/>
    </cofactor>
</comment>
<dbReference type="Pfam" id="PF00698">
    <property type="entry name" value="Acyl_transf_1"/>
    <property type="match status" value="1"/>
</dbReference>
<keyword evidence="4" id="KW-0597">Phosphoprotein</keyword>
<evidence type="ECO:0000259" key="12">
    <source>
        <dbReference type="PROSITE" id="PS50075"/>
    </source>
</evidence>
<dbReference type="FunFam" id="1.10.1200.10:FF:000007">
    <property type="entry name" value="Probable polyketide synthase pks17"/>
    <property type="match status" value="1"/>
</dbReference>
<dbReference type="GO" id="GO:0004312">
    <property type="term" value="F:fatty acid synthase activity"/>
    <property type="evidence" value="ECO:0007669"/>
    <property type="project" value="TreeGrafter"/>
</dbReference>
<dbReference type="Pfam" id="PF00550">
    <property type="entry name" value="PP-binding"/>
    <property type="match status" value="2"/>
</dbReference>
<accession>A0A7T7KW23</accession>
<feature type="compositionally biased region" description="Low complexity" evidence="11">
    <location>
        <begin position="1874"/>
        <end position="1896"/>
    </location>
</feature>
<feature type="active site" description="Proton donor; for dehydratase activity" evidence="10">
    <location>
        <position position="1862"/>
    </location>
</feature>
<feature type="region of interest" description="C-terminal hotdog fold" evidence="10">
    <location>
        <begin position="1801"/>
        <end position="1988"/>
    </location>
</feature>
<dbReference type="GO" id="GO:0006508">
    <property type="term" value="P:proteolysis"/>
    <property type="evidence" value="ECO:0007669"/>
    <property type="project" value="InterPro"/>
</dbReference>
<dbReference type="Gene3D" id="3.30.300.30">
    <property type="match status" value="1"/>
</dbReference>
<dbReference type="GO" id="GO:0031177">
    <property type="term" value="F:phosphopantetheine binding"/>
    <property type="evidence" value="ECO:0007669"/>
    <property type="project" value="InterPro"/>
</dbReference>
<keyword evidence="16" id="KW-1185">Reference proteome</keyword>
<dbReference type="EMBL" id="CP066831">
    <property type="protein sequence ID" value="QQM39889.1"/>
    <property type="molecule type" value="Genomic_DNA"/>
</dbReference>
<dbReference type="InterPro" id="IPR018201">
    <property type="entry name" value="Ketoacyl_synth_AS"/>
</dbReference>
<reference evidence="15 16" key="1">
    <citation type="submission" date="2020-12" db="EMBL/GenBank/DDBJ databases">
        <title>A novel species.</title>
        <authorList>
            <person name="Li K."/>
        </authorList>
    </citation>
    <scope>NUCLEOTIDE SEQUENCE [LARGE SCALE GENOMIC DNA]</scope>
    <source>
        <strain evidence="15 16">ZYC-3</strain>
    </source>
</reference>
<feature type="region of interest" description="N-terminal hotdog fold" evidence="10">
    <location>
        <begin position="1653"/>
        <end position="1785"/>
    </location>
</feature>
<dbReference type="Gene3D" id="3.10.129.110">
    <property type="entry name" value="Polyketide synthase dehydratase"/>
    <property type="match status" value="1"/>
</dbReference>
<dbReference type="GO" id="GO:0004190">
    <property type="term" value="F:aspartic-type endopeptidase activity"/>
    <property type="evidence" value="ECO:0007669"/>
    <property type="project" value="InterPro"/>
</dbReference>
<dbReference type="Pfam" id="PF13193">
    <property type="entry name" value="AMP-binding_C"/>
    <property type="match status" value="1"/>
</dbReference>
<dbReference type="InterPro" id="IPR009081">
    <property type="entry name" value="PP-bd_ACP"/>
</dbReference>
<dbReference type="InterPro" id="IPR029058">
    <property type="entry name" value="AB_hydrolase_fold"/>
</dbReference>
<feature type="region of interest" description="Disordered" evidence="11">
    <location>
        <begin position="1134"/>
        <end position="1166"/>
    </location>
</feature>
<dbReference type="GO" id="GO:0033068">
    <property type="term" value="P:macrolide biosynthetic process"/>
    <property type="evidence" value="ECO:0007669"/>
    <property type="project" value="UniProtKB-ARBA"/>
</dbReference>
<keyword evidence="7" id="KW-0045">Antibiotic biosynthesis</keyword>
<dbReference type="InterPro" id="IPR049552">
    <property type="entry name" value="PKS_DH_N"/>
</dbReference>
<dbReference type="InterPro" id="IPR045851">
    <property type="entry name" value="AMP-bd_C_sf"/>
</dbReference>
<keyword evidence="6" id="KW-0677">Repeat</keyword>
<dbReference type="Gene3D" id="3.40.50.720">
    <property type="entry name" value="NAD(P)-binding Rossmann-like Domain"/>
    <property type="match status" value="1"/>
</dbReference>
<dbReference type="Gene3D" id="3.40.50.1820">
    <property type="entry name" value="alpha/beta hydrolase"/>
    <property type="match status" value="1"/>
</dbReference>
<dbReference type="InterPro" id="IPR000873">
    <property type="entry name" value="AMP-dep_synth/lig_dom"/>
</dbReference>
<dbReference type="InterPro" id="IPR036291">
    <property type="entry name" value="NAD(P)-bd_dom_sf"/>
</dbReference>
<feature type="region of interest" description="Disordered" evidence="11">
    <location>
        <begin position="1874"/>
        <end position="1927"/>
    </location>
</feature>
<protein>
    <submittedName>
        <fullName evidence="15">SDR family NAD(P)-dependent oxidoreductase</fullName>
    </submittedName>
</protein>
<feature type="compositionally biased region" description="Low complexity" evidence="11">
    <location>
        <begin position="2564"/>
        <end position="2582"/>
    </location>
</feature>
<keyword evidence="8" id="KW-0511">Multifunctional enzyme</keyword>
<feature type="compositionally biased region" description="Basic and acidic residues" evidence="11">
    <location>
        <begin position="2597"/>
        <end position="2609"/>
    </location>
</feature>
<dbReference type="InterPro" id="IPR055123">
    <property type="entry name" value="SpnB-like_Rossmann"/>
</dbReference>
<dbReference type="Gene3D" id="3.40.50.12780">
    <property type="entry name" value="N-terminal domain of ligase-like"/>
    <property type="match status" value="1"/>
</dbReference>
<dbReference type="Gene3D" id="3.30.70.3290">
    <property type="match status" value="1"/>
</dbReference>
<dbReference type="Proteomes" id="UP000595636">
    <property type="component" value="Chromosome"/>
</dbReference>
<dbReference type="Pfam" id="PF21089">
    <property type="entry name" value="PKS_DH_N"/>
    <property type="match status" value="1"/>
</dbReference>
<evidence type="ECO:0000256" key="3">
    <source>
        <dbReference type="ARBA" id="ARBA00022450"/>
    </source>
</evidence>
<evidence type="ECO:0000256" key="4">
    <source>
        <dbReference type="ARBA" id="ARBA00022553"/>
    </source>
</evidence>
<dbReference type="PROSITE" id="PS00012">
    <property type="entry name" value="PHOSPHOPANTETHEINE"/>
    <property type="match status" value="1"/>
</dbReference>
<feature type="compositionally biased region" description="Low complexity" evidence="11">
    <location>
        <begin position="2617"/>
        <end position="2631"/>
    </location>
</feature>
<dbReference type="InterPro" id="IPR057326">
    <property type="entry name" value="KR_dom"/>
</dbReference>
<dbReference type="CDD" id="cd08956">
    <property type="entry name" value="KR_3_FAS_SDR_x"/>
    <property type="match status" value="1"/>
</dbReference>
<dbReference type="InterPro" id="IPR020841">
    <property type="entry name" value="PKS_Beta-ketoAc_synthase_dom"/>
</dbReference>
<dbReference type="InterPro" id="IPR014043">
    <property type="entry name" value="Acyl_transferase_dom"/>
</dbReference>
<dbReference type="PANTHER" id="PTHR43775:SF51">
    <property type="entry name" value="INACTIVE PHENOLPHTHIOCEROL SYNTHESIS POLYKETIDE SYNTHASE TYPE I PKS1-RELATED"/>
    <property type="match status" value="1"/>
</dbReference>
<evidence type="ECO:0000256" key="10">
    <source>
        <dbReference type="PROSITE-ProRule" id="PRU01363"/>
    </source>
</evidence>
<dbReference type="SUPFAM" id="SSF51735">
    <property type="entry name" value="NAD(P)-binding Rossmann-fold domains"/>
    <property type="match status" value="2"/>
</dbReference>
<gene>
    <name evidence="15" type="ORF">JEQ17_10700</name>
</gene>
<dbReference type="InterPro" id="IPR016036">
    <property type="entry name" value="Malonyl_transacylase_ACP-bd"/>
</dbReference>
<feature type="compositionally biased region" description="Basic and acidic residues" evidence="11">
    <location>
        <begin position="1742"/>
        <end position="1755"/>
    </location>
</feature>
<evidence type="ECO:0000256" key="6">
    <source>
        <dbReference type="ARBA" id="ARBA00022737"/>
    </source>
</evidence>
<feature type="region of interest" description="Disordered" evidence="11">
    <location>
        <begin position="1737"/>
        <end position="1767"/>
    </location>
</feature>
<feature type="domain" description="Carrier" evidence="12">
    <location>
        <begin position="593"/>
        <end position="675"/>
    </location>
</feature>
<name>A0A7T7KW23_9ACTN</name>
<dbReference type="InterPro" id="IPR016035">
    <property type="entry name" value="Acyl_Trfase/lysoPLipase"/>
</dbReference>
<dbReference type="Pfam" id="PF08659">
    <property type="entry name" value="KR"/>
    <property type="match status" value="1"/>
</dbReference>
<dbReference type="GO" id="GO:0006633">
    <property type="term" value="P:fatty acid biosynthetic process"/>
    <property type="evidence" value="ECO:0007669"/>
    <property type="project" value="InterPro"/>
</dbReference>
<dbReference type="KEGG" id="slf:JEQ17_10700"/>
<evidence type="ECO:0000256" key="5">
    <source>
        <dbReference type="ARBA" id="ARBA00022679"/>
    </source>
</evidence>
<dbReference type="PROSITE" id="PS50075">
    <property type="entry name" value="CARRIER"/>
    <property type="match status" value="2"/>
</dbReference>
<evidence type="ECO:0000256" key="1">
    <source>
        <dbReference type="ARBA" id="ARBA00001957"/>
    </source>
</evidence>
<evidence type="ECO:0000256" key="2">
    <source>
        <dbReference type="ARBA" id="ARBA00004792"/>
    </source>
</evidence>
<dbReference type="FunFam" id="3.40.47.10:FF:000019">
    <property type="entry name" value="Polyketide synthase type I"/>
    <property type="match status" value="1"/>
</dbReference>
<dbReference type="PROSITE" id="PS52004">
    <property type="entry name" value="KS3_2"/>
    <property type="match status" value="1"/>
</dbReference>
<evidence type="ECO:0000259" key="13">
    <source>
        <dbReference type="PROSITE" id="PS52004"/>
    </source>
</evidence>
<dbReference type="PROSITE" id="PS00606">
    <property type="entry name" value="KS3_1"/>
    <property type="match status" value="1"/>
</dbReference>
<dbReference type="Pfam" id="PF00501">
    <property type="entry name" value="AMP-binding"/>
    <property type="match status" value="2"/>
</dbReference>
<evidence type="ECO:0000313" key="16">
    <source>
        <dbReference type="Proteomes" id="UP000595636"/>
    </source>
</evidence>
<dbReference type="Gene3D" id="3.40.47.10">
    <property type="match status" value="1"/>
</dbReference>
<dbReference type="InterPro" id="IPR013968">
    <property type="entry name" value="PKS_KR"/>
</dbReference>
<dbReference type="Pfam" id="PF00109">
    <property type="entry name" value="ketoacyl-synt"/>
    <property type="match status" value="1"/>
</dbReference>
<dbReference type="SMART" id="SM00827">
    <property type="entry name" value="PKS_AT"/>
    <property type="match status" value="1"/>
</dbReference>
<dbReference type="SMART" id="SM00823">
    <property type="entry name" value="PKS_PP"/>
    <property type="match status" value="2"/>
</dbReference>
<dbReference type="SUPFAM" id="SSF47336">
    <property type="entry name" value="ACP-like"/>
    <property type="match status" value="2"/>
</dbReference>
<keyword evidence="5" id="KW-0808">Transferase</keyword>
<feature type="domain" description="Carrier" evidence="12">
    <location>
        <begin position="2485"/>
        <end position="2560"/>
    </location>
</feature>
<keyword evidence="3" id="KW-0596">Phosphopantetheine</keyword>
<evidence type="ECO:0000256" key="11">
    <source>
        <dbReference type="SAM" id="MobiDB-lite"/>
    </source>
</evidence>
<dbReference type="Pfam" id="PF14765">
    <property type="entry name" value="PS-DH"/>
    <property type="match status" value="1"/>
</dbReference>
<dbReference type="SMART" id="SM00825">
    <property type="entry name" value="PKS_KS"/>
    <property type="match status" value="1"/>
</dbReference>
<sequence>MVHDDELIRPLPELLKRHAARAGDRVAFSDSARGVAYGELGLRTGRLAGYLAGAGLRRGDRVAVLLGNCVELVESCLAVTRASGVGVLLNPRSSDAELAHLLADSGASVIVTDRAHLGQLARLGEEFGRLRVLITGAGAVPAEAPDGTVLFDSAVADESAGSARDDLGLDEPAWLLYTSGTTHRPKGVVSTQRTALWSAQACYAPIFGLSPGDRLLWPLPLFHSFGHSLAVLGVVATGASAHITGELLPPGGLLRVLDEASEASEANEGPEGPEGGEGPFTLMAGVPATYHRLVSAAGEAAGETAGPSRSGLRHCVVAGAPSPPSLARAVEEVLGAPLLDAYGSTETCGMIAVNRPDGPRVDGSCGLPVPGVDVRLVDPRSGHDVADGDEGEVWVRGPGLMTGYHNQPEATAAALKDGWYRTGDLARRVEHGHLALTGRVSELIITGGENIHPTEIEQALLSCPGVADAVVVGAPHDILGEVPVAFVVPGPGGLDPQRVLRMCRTLLSDHKVPAEIHEIAAVPRTASGKIVRRAVVPGLARPAPDLRFAAAIPGAPGAPGAPGSPGALEESEVPEESGMLSASALRERLAATVSTEERERVLRETVLSVMAEVRGEQSYERRDAERPFIELGLTSLGAVTLIERLGAATGLPLPTTLVYDHPTPAEVARHLRTAFFTPGTAGAETPVSGPGEDDDPVVVVAMGCRYPGDVESPEDLWRLVSEGRDAVSDFPADRGWDLAALYDPDPDRLGTSYARSGGFLHRAAEFDAGLFGISPREALAMDPQQRLLLETSWEVWERAGIDPASLRDSDTGVFVGVMYADYADRLGTEPHELEAHLGLGSAGSVASGRIAYTYGLRGPAITLDTACSASLVSLHWAARALRSGECSLALAGGVTVMATPRSFTMFSRQRGLSPDGRCKSFSSSADGTGWGEGVGLVLLERLSDARRNGHPVLAVLRGSAVNSDGASNGLTAPNGQAQRQLIARALADAGLRGSDVDVVEGHGTGTKLGDPIEAGALLATYGQERAPEQPPLWLGSVKSNLGHTQAAAGVAGVIKMVQAMRHAELPATLHAETPSPHVDWSSGRVELLTATRPWPPSPDRPRRAGVSAFGIGGTNAHVILEEAPAVLEEAPTIREGAPAPLAPSTDRRQLAPTAERAESAAVAEDDTVSATPLPRLPRLPWLLSGADELALRSQARRLVAELTARPTELTPADSADIALSLAVSRSALTHRAAIAPGEGELAGLRALAEGERTPGTVQGVADSGIRTAFLFTGQGAQRVGMGRELAENFPAFATAFDEACKALDGQLERPLRTVVFAQDGSPDASLLDRTDFTQAALFAFEVALFRLLESWGVRPDFLVGHSVGELAAAHVAGVLDLPDAAALVAARGRLMQALPEGGAMVALYAAEDEVVPVLTDLGLTDRVAIASVNGPRSVVISGVRDAVYAVADVFAERGRRTVRLRVSHAFHSPLVEPMLDEFRRVAEELTYRQPRIPVVSTVSGRPADVEAGELCSADYWVRHVRLPVRFADAVRWLGENEDVGAFLEVGPGPVLTGAAEEVLSSPGIGSDRRAEFAAAVGQLSGGSGLREPESQSLLSAVARLHVRGAGVDWAAVFADSGARRVDLPTYAFQRRRYWLDAPRAGAGVGGRADAQGHPLLGPAFTVPDTDRTVLSGRLSTVAQPWLGDHMVAGRVLVPATAFVEMAVRAGDEVGCARLDELVVVAPLVLSGSAGVQVQVAVGPGDDSGRRSVDVYSRPDEPDESDVLEGAEEGWTRHVTGTLSGVPSVTGDLSGSDLKVWPPEGAGELQLGDAYETLADGDLGYGPAFQGVRAVWRRGAELFAEVRLPEEQAPDAARFGIHPALLDAAVHSMLLAGPGPEAGFGSESGSAPGPGSRPGSEPGSGSGPGSRPGSEPGSGSGPGSRPGSGSGSVRLPFAWSGVQLYADGASEVRVRLTPKGPGAVTVTLADTSGRPVAGVESLVTRELPGGQLDSPDDVVRRALLRPDWAPVAQDARVAPVVPVANPPADSGSGAWTVLGPDELGLAAYLPAAGNADIPPVGKPTAPDVVVLTALTPAATPDPVSATHQLTGRVLETLRTWGADPRAAGSRLLVVTRDATAPVPDLAGAAVWGLVRAAQSEMRGRVVLVDVDGRPESLRMLSKALATGEPQLSIRAGQLAAPRLVAASVGPLETGSFGSHGTVLITGGTGALGAELARHLVTDHGVRHLLLTGRRGPQAPGATELRTELAELGAEVRVVACDAADRSALAEVIGLCEPPLSAVVHAAGVLDDGVLDSLTPERMAAVLRPKVDAAWHLHELTRDLDLSAFVLFSSASGLLGRPGQGNYAAANSFLDALAHHRVSLGLPAVSLAWGLWEHDGGMAAGLRETTGRDMVRALSPEQGMALFDAALHTDEPVLAPVLLDRAALRVALRSADALVPPLLRGLVRTGRPAAALAPAPGSATGAGVQIAAEQGAWRERLTGLPDGEREGALAGLVRDAVATVLGYPDGDALPAGKPLADLGFDSLMAVQLRNALSTATGLWLPATVVFDHPTADALARHLLDSISGETPETQAQTQTQPHAQAPTPIQGHGPDPELGQRPSDQRPGHGPDPKSRPAPAPVPISASTPTSTPTRTEPMPRPPQTLAALYRTLCAKGEVTAGMHMLVSASRALPTFGADESRAHALPPLRRAEGPARPVLVFLAGHHPPFAVPGGEFADFHRCFDGERDVLELPHPGLGAGAAVPVDREALARTHAGTVLRHVGDRPFVLVGASTGGAAAHAVTRHLEGLGTPPAGQVLLDTYLIDEENSRKDWLLALPAAVAPRLYEDTGVAAMGAYTRIFMDWDPEPVATPTLLVRATRPTPEMAAGPDADRWRTSWPLPHECVDVPGDHLTLLREHARTTASAVRAWIGTLGTLGGVAGGVLR</sequence>
<dbReference type="InterPro" id="IPR049900">
    <property type="entry name" value="PKS_mFAS_DH"/>
</dbReference>
<dbReference type="InterPro" id="IPR020807">
    <property type="entry name" value="PKS_DH"/>
</dbReference>
<dbReference type="Gene3D" id="1.10.1200.10">
    <property type="entry name" value="ACP-like"/>
    <property type="match status" value="2"/>
</dbReference>
<dbReference type="SUPFAM" id="SSF55048">
    <property type="entry name" value="Probable ACP-binding domain of malonyl-CoA ACP transacylase"/>
    <property type="match status" value="1"/>
</dbReference>
<feature type="region of interest" description="Disordered" evidence="11">
    <location>
        <begin position="554"/>
        <end position="581"/>
    </location>
</feature>
<dbReference type="InterPro" id="IPR001031">
    <property type="entry name" value="Thioesterase"/>
</dbReference>
<dbReference type="InterPro" id="IPR006162">
    <property type="entry name" value="Ppantetheine_attach_site"/>
</dbReference>
<dbReference type="SMART" id="SM00824">
    <property type="entry name" value="PKS_TE"/>
    <property type="match status" value="1"/>
</dbReference>
<dbReference type="InterPro" id="IPR016039">
    <property type="entry name" value="Thiolase-like"/>
</dbReference>
<dbReference type="InterPro" id="IPR050091">
    <property type="entry name" value="PKS_NRPS_Biosynth_Enz"/>
</dbReference>
<feature type="domain" description="Ketosynthase family 3 (KS3)" evidence="13">
    <location>
        <begin position="694"/>
        <end position="1122"/>
    </location>
</feature>
<feature type="compositionally biased region" description="Acidic residues" evidence="11">
    <location>
        <begin position="1756"/>
        <end position="1767"/>
    </location>
</feature>
<dbReference type="SMART" id="SM01294">
    <property type="entry name" value="PKS_PP_betabranch"/>
    <property type="match status" value="1"/>
</dbReference>
<dbReference type="SUPFAM" id="SSF53474">
    <property type="entry name" value="alpha/beta-Hydrolases"/>
    <property type="match status" value="1"/>
</dbReference>
<dbReference type="InterPro" id="IPR042099">
    <property type="entry name" value="ANL_N_sf"/>
</dbReference>
<dbReference type="InterPro" id="IPR020802">
    <property type="entry name" value="TesA-like"/>
</dbReference>
<dbReference type="FunFam" id="3.40.366.10:FF:000002">
    <property type="entry name" value="Probable polyketide synthase 2"/>
    <property type="match status" value="1"/>
</dbReference>
<dbReference type="InterPro" id="IPR025110">
    <property type="entry name" value="AMP-bd_C"/>
</dbReference>
<evidence type="ECO:0000256" key="9">
    <source>
        <dbReference type="ARBA" id="ARBA00023315"/>
    </source>
</evidence>
<dbReference type="Pfam" id="PF16197">
    <property type="entry name" value="KAsynt_C_assoc"/>
    <property type="match status" value="1"/>
</dbReference>
<feature type="active site" description="Proton acceptor; for dehydratase activity" evidence="10">
    <location>
        <position position="1685"/>
    </location>
</feature>
<proteinExistence type="predicted"/>
<dbReference type="PANTHER" id="PTHR43775">
    <property type="entry name" value="FATTY ACID SYNTHASE"/>
    <property type="match status" value="1"/>
</dbReference>
<dbReference type="InterPro" id="IPR020806">
    <property type="entry name" value="PKS_PP-bd"/>
</dbReference>
<dbReference type="RefSeq" id="WP_200395019.1">
    <property type="nucleotide sequence ID" value="NZ_CP066831.1"/>
</dbReference>
<feature type="compositionally biased region" description="Gly residues" evidence="11">
    <location>
        <begin position="1897"/>
        <end position="1925"/>
    </location>
</feature>
<dbReference type="InterPro" id="IPR049551">
    <property type="entry name" value="PKS_DH_C"/>
</dbReference>
<feature type="domain" description="PKS/mFAS DH" evidence="14">
    <location>
        <begin position="1653"/>
        <end position="1988"/>
    </location>
</feature>
<dbReference type="Gene3D" id="3.40.366.10">
    <property type="entry name" value="Malonyl-Coenzyme A Acyl Carrier Protein, domain 2"/>
    <property type="match status" value="1"/>
</dbReference>
<dbReference type="InterPro" id="IPR036736">
    <property type="entry name" value="ACP-like_sf"/>
</dbReference>
<evidence type="ECO:0000259" key="14">
    <source>
        <dbReference type="PROSITE" id="PS52019"/>
    </source>
</evidence>
<dbReference type="InterPro" id="IPR001227">
    <property type="entry name" value="Ac_transferase_dom_sf"/>
</dbReference>